<accession>A0A150G3B9</accession>
<sequence>MTSSHPDAEDKQWLSTLGLKEHEQAVLQAWTEDDGLGHLNASLFEELLMAVNDDVTRPLAKHGVPKIVVNGLIAKLKHLPEMVRRLQDSVSNLEHSVSNLQHSVSKLEGNVQVMADDLGTVKEHVQVFSRSANMLMFPFKQYFRPVDIGRESRGSNKSFRVKLRTAYKAESEDAEKARGTKPAIAMKCMVLNTLLPTKFVVAGHLFALRWEDLQGYTMGPGFKINDARNGVLWNSSVETVYEQQLICFSYTREGHRFKLHVLDKGLMNKKLADVGQHRYGSTAQEAMCALDHAKEYPSDFKPSPSICDYGSDYDGKEDFIKMWLNQLP</sequence>
<keyword evidence="1" id="KW-0175">Coiled coil</keyword>
<evidence type="ECO:0000313" key="3">
    <source>
        <dbReference type="Proteomes" id="UP000075714"/>
    </source>
</evidence>
<proteinExistence type="predicted"/>
<dbReference type="OrthoDB" id="342281at2759"/>
<dbReference type="EMBL" id="LSYV01000069">
    <property type="protein sequence ID" value="KXZ44366.1"/>
    <property type="molecule type" value="Genomic_DNA"/>
</dbReference>
<dbReference type="Proteomes" id="UP000075714">
    <property type="component" value="Unassembled WGS sequence"/>
</dbReference>
<gene>
    <name evidence="2" type="ORF">GPECTOR_68g337</name>
</gene>
<keyword evidence="3" id="KW-1185">Reference proteome</keyword>
<protein>
    <submittedName>
        <fullName evidence="2">Uncharacterized protein</fullName>
    </submittedName>
</protein>
<evidence type="ECO:0000313" key="2">
    <source>
        <dbReference type="EMBL" id="KXZ44366.1"/>
    </source>
</evidence>
<organism evidence="2 3">
    <name type="scientific">Gonium pectorale</name>
    <name type="common">Green alga</name>
    <dbReference type="NCBI Taxonomy" id="33097"/>
    <lineage>
        <taxon>Eukaryota</taxon>
        <taxon>Viridiplantae</taxon>
        <taxon>Chlorophyta</taxon>
        <taxon>core chlorophytes</taxon>
        <taxon>Chlorophyceae</taxon>
        <taxon>CS clade</taxon>
        <taxon>Chlamydomonadales</taxon>
        <taxon>Volvocaceae</taxon>
        <taxon>Gonium</taxon>
    </lineage>
</organism>
<feature type="coiled-coil region" evidence="1">
    <location>
        <begin position="83"/>
        <end position="110"/>
    </location>
</feature>
<reference evidence="3" key="1">
    <citation type="journal article" date="2016" name="Nat. Commun.">
        <title>The Gonium pectorale genome demonstrates co-option of cell cycle regulation during the evolution of multicellularity.</title>
        <authorList>
            <person name="Hanschen E.R."/>
            <person name="Marriage T.N."/>
            <person name="Ferris P.J."/>
            <person name="Hamaji T."/>
            <person name="Toyoda A."/>
            <person name="Fujiyama A."/>
            <person name="Neme R."/>
            <person name="Noguchi H."/>
            <person name="Minakuchi Y."/>
            <person name="Suzuki M."/>
            <person name="Kawai-Toyooka H."/>
            <person name="Smith D.R."/>
            <person name="Sparks H."/>
            <person name="Anderson J."/>
            <person name="Bakaric R."/>
            <person name="Luria V."/>
            <person name="Karger A."/>
            <person name="Kirschner M.W."/>
            <person name="Durand P.M."/>
            <person name="Michod R.E."/>
            <person name="Nozaki H."/>
            <person name="Olson B.J."/>
        </authorList>
    </citation>
    <scope>NUCLEOTIDE SEQUENCE [LARGE SCALE GENOMIC DNA]</scope>
    <source>
        <strain evidence="3">NIES-2863</strain>
    </source>
</reference>
<dbReference type="AlphaFoldDB" id="A0A150G3B9"/>
<comment type="caution">
    <text evidence="2">The sequence shown here is derived from an EMBL/GenBank/DDBJ whole genome shotgun (WGS) entry which is preliminary data.</text>
</comment>
<name>A0A150G3B9_GONPE</name>
<evidence type="ECO:0000256" key="1">
    <source>
        <dbReference type="SAM" id="Coils"/>
    </source>
</evidence>